<dbReference type="Proteomes" id="UP001168528">
    <property type="component" value="Unassembled WGS sequence"/>
</dbReference>
<proteinExistence type="predicted"/>
<dbReference type="PANTHER" id="PTHR40111">
    <property type="entry name" value="CEPHALOSPORIN-C DEACETYLASE"/>
    <property type="match status" value="1"/>
</dbReference>
<dbReference type="SUPFAM" id="SSF53474">
    <property type="entry name" value="alpha/beta-Hydrolases"/>
    <property type="match status" value="1"/>
</dbReference>
<protein>
    <submittedName>
        <fullName evidence="2">Acetylxylan esterase</fullName>
    </submittedName>
</protein>
<feature type="domain" description="Acetyl xylan esterase" evidence="1">
    <location>
        <begin position="137"/>
        <end position="432"/>
    </location>
</feature>
<dbReference type="Pfam" id="PF05448">
    <property type="entry name" value="AXE1"/>
    <property type="match status" value="1"/>
</dbReference>
<keyword evidence="3" id="KW-1185">Reference proteome</keyword>
<dbReference type="PANTHER" id="PTHR40111:SF1">
    <property type="entry name" value="CEPHALOSPORIN-C DEACETYLASE"/>
    <property type="match status" value="1"/>
</dbReference>
<comment type="caution">
    <text evidence="2">The sequence shown here is derived from an EMBL/GenBank/DDBJ whole genome shotgun (WGS) entry which is preliminary data.</text>
</comment>
<evidence type="ECO:0000313" key="2">
    <source>
        <dbReference type="EMBL" id="MDO1445963.1"/>
    </source>
</evidence>
<sequence length="443" mass="49147">MLVKNTQRKKALFLLIHVWLLSWYVPVIAQPTEKYINIRVTPEHTNWTYKPGEKARFIVSVTQSGLPVQGAKVRYAVMPEKMAAVSTGPLTLKEGKTMIDGGTMKSAGFLRCEVYAELDGKEYKGIGTAAFDPGAIKPTVENPADFTAFWNNAKADLAKVPLDARMTLLPERCTESVNVYHVNIQNFKNSRLYGILCVPKKEGKYPAILQVPGAGIRPYSGDIAKAEKGVITLQIGIHGIPVTMEKEVYDNLSAGSLAGYPTFNLDNRELYYYKRVYLGCVRAVDFLQSLPQYDGSNMGVMGGSQGGALSIVTAALDNRIKYLVSYYPALSDMTGYLHGRAGGWPHMFAGPNAALHNKKDKIETIGYYDVVNFARQVKVPGYYSWGFNDETCPPTSLYAVYNVITAPKELFVVPETGHWTFPEQHEKTDTWLISQLKGENGKQ</sequence>
<name>A0ABT8R419_9BACT</name>
<dbReference type="InterPro" id="IPR039069">
    <property type="entry name" value="CE7"/>
</dbReference>
<gene>
    <name evidence="2" type="ORF">Q0590_06850</name>
</gene>
<evidence type="ECO:0000259" key="1">
    <source>
        <dbReference type="Pfam" id="PF05448"/>
    </source>
</evidence>
<dbReference type="Gene3D" id="3.40.50.1820">
    <property type="entry name" value="alpha/beta hydrolase"/>
    <property type="match status" value="1"/>
</dbReference>
<dbReference type="EMBL" id="JAUKPO010000002">
    <property type="protein sequence ID" value="MDO1445963.1"/>
    <property type="molecule type" value="Genomic_DNA"/>
</dbReference>
<dbReference type="RefSeq" id="WP_302036759.1">
    <property type="nucleotide sequence ID" value="NZ_JAUKPO010000002.1"/>
</dbReference>
<organism evidence="2 3">
    <name type="scientific">Rhodocytophaga aerolata</name>
    <dbReference type="NCBI Taxonomy" id="455078"/>
    <lineage>
        <taxon>Bacteria</taxon>
        <taxon>Pseudomonadati</taxon>
        <taxon>Bacteroidota</taxon>
        <taxon>Cytophagia</taxon>
        <taxon>Cytophagales</taxon>
        <taxon>Rhodocytophagaceae</taxon>
        <taxon>Rhodocytophaga</taxon>
    </lineage>
</organism>
<evidence type="ECO:0000313" key="3">
    <source>
        <dbReference type="Proteomes" id="UP001168528"/>
    </source>
</evidence>
<reference evidence="2" key="1">
    <citation type="submission" date="2023-07" db="EMBL/GenBank/DDBJ databases">
        <title>The genome sequence of Rhodocytophaga aerolata KACC 12507.</title>
        <authorList>
            <person name="Zhang X."/>
        </authorList>
    </citation>
    <scope>NUCLEOTIDE SEQUENCE</scope>
    <source>
        <strain evidence="2">KACC 12507</strain>
    </source>
</reference>
<accession>A0ABT8R419</accession>
<dbReference type="InterPro" id="IPR029058">
    <property type="entry name" value="AB_hydrolase_fold"/>
</dbReference>
<dbReference type="InterPro" id="IPR008391">
    <property type="entry name" value="AXE1_dom"/>
</dbReference>